<accession>A0AAV3Z0A1</accession>
<dbReference type="Proteomes" id="UP000735302">
    <property type="component" value="Unassembled WGS sequence"/>
</dbReference>
<protein>
    <submittedName>
        <fullName evidence="2">Uncharacterized protein</fullName>
    </submittedName>
</protein>
<name>A0AAV3Z0A1_9GAST</name>
<comment type="caution">
    <text evidence="2">The sequence shown here is derived from an EMBL/GenBank/DDBJ whole genome shotgun (WGS) entry which is preliminary data.</text>
</comment>
<dbReference type="EMBL" id="BLXT01001819">
    <property type="protein sequence ID" value="GFN87922.1"/>
    <property type="molecule type" value="Genomic_DNA"/>
</dbReference>
<feature type="region of interest" description="Disordered" evidence="1">
    <location>
        <begin position="24"/>
        <end position="62"/>
    </location>
</feature>
<keyword evidence="3" id="KW-1185">Reference proteome</keyword>
<evidence type="ECO:0000313" key="2">
    <source>
        <dbReference type="EMBL" id="GFN87922.1"/>
    </source>
</evidence>
<dbReference type="AlphaFoldDB" id="A0AAV3Z0A1"/>
<evidence type="ECO:0000313" key="3">
    <source>
        <dbReference type="Proteomes" id="UP000735302"/>
    </source>
</evidence>
<sequence length="125" mass="14032">MVVLVMNIKFISIHRIHINTNDSDDGLFVPQTNDDTNDEGSHDWLLDDAQTNSDTNDEGTKHDADETYQMQVSWIGNDTAHPVAVYEYKGVCPNLQIHGRKTTGNTISAYVRLNPSACRKLNMVL</sequence>
<organism evidence="2 3">
    <name type="scientific">Plakobranchus ocellatus</name>
    <dbReference type="NCBI Taxonomy" id="259542"/>
    <lineage>
        <taxon>Eukaryota</taxon>
        <taxon>Metazoa</taxon>
        <taxon>Spiralia</taxon>
        <taxon>Lophotrochozoa</taxon>
        <taxon>Mollusca</taxon>
        <taxon>Gastropoda</taxon>
        <taxon>Heterobranchia</taxon>
        <taxon>Euthyneura</taxon>
        <taxon>Panpulmonata</taxon>
        <taxon>Sacoglossa</taxon>
        <taxon>Placobranchoidea</taxon>
        <taxon>Plakobranchidae</taxon>
        <taxon>Plakobranchus</taxon>
    </lineage>
</organism>
<reference evidence="2 3" key="1">
    <citation type="journal article" date="2021" name="Elife">
        <title>Chloroplast acquisition without the gene transfer in kleptoplastic sea slugs, Plakobranchus ocellatus.</title>
        <authorList>
            <person name="Maeda T."/>
            <person name="Takahashi S."/>
            <person name="Yoshida T."/>
            <person name="Shimamura S."/>
            <person name="Takaki Y."/>
            <person name="Nagai Y."/>
            <person name="Toyoda A."/>
            <person name="Suzuki Y."/>
            <person name="Arimoto A."/>
            <person name="Ishii H."/>
            <person name="Satoh N."/>
            <person name="Nishiyama T."/>
            <person name="Hasebe M."/>
            <person name="Maruyama T."/>
            <person name="Minagawa J."/>
            <person name="Obokata J."/>
            <person name="Shigenobu S."/>
        </authorList>
    </citation>
    <scope>NUCLEOTIDE SEQUENCE [LARGE SCALE GENOMIC DNA]</scope>
</reference>
<proteinExistence type="predicted"/>
<evidence type="ECO:0000256" key="1">
    <source>
        <dbReference type="SAM" id="MobiDB-lite"/>
    </source>
</evidence>
<gene>
    <name evidence="2" type="ORF">PoB_001442800</name>
</gene>